<organism evidence="1 2">
    <name type="scientific">Plasmodium brasilianum</name>
    <dbReference type="NCBI Taxonomy" id="5824"/>
    <lineage>
        <taxon>Eukaryota</taxon>
        <taxon>Sar</taxon>
        <taxon>Alveolata</taxon>
        <taxon>Apicomplexa</taxon>
        <taxon>Aconoidasida</taxon>
        <taxon>Haemosporida</taxon>
        <taxon>Plasmodiidae</taxon>
        <taxon>Plasmodium</taxon>
        <taxon>Plasmodium (Plasmodium)</taxon>
    </lineage>
</organism>
<dbReference type="EMBL" id="CM043774">
    <property type="protein sequence ID" value="KAI4839709.1"/>
    <property type="molecule type" value="Genomic_DNA"/>
</dbReference>
<reference evidence="1" key="1">
    <citation type="submission" date="2022-06" db="EMBL/GenBank/DDBJ databases">
        <title>The First Complete Genome of the Simian Malaria Parasite Plasmodium brasilianum.</title>
        <authorList>
            <person name="Bajic M."/>
            <person name="Ravishankar S."/>
        </authorList>
    </citation>
    <scope>NUCLEOTIDE SEQUENCE</scope>
    <source>
        <strain evidence="1">Bolivian I</strain>
    </source>
</reference>
<evidence type="ECO:0000313" key="1">
    <source>
        <dbReference type="EMBL" id="KAI4839709.1"/>
    </source>
</evidence>
<protein>
    <submittedName>
        <fullName evidence="1">Uncharacterized protein</fullName>
    </submittedName>
</protein>
<sequence>MREPLDSNKNIFKRTYDDSKITQLMRNISPLFFMSEFLYILFLRYNDYILSTTFKAEVTEDVRKKIYNILILLYFLKPFFAFLTDSVYFNINNILSFLSRKIYEFYSQLQDLLYHCNRAVCNGKYLFLKIVCRKYMKDELLRSKYLKKSSLRKNHYVDNFLYLPLNRKYYVILSELMTTLLLLFIYVFNKKINYYVYLSTIFFISTNMLLTSCVFEGVVVESEETLLLSNDFKVQRNIILKSENGNINVKNTVDLLSQLRVLRKILFNENLFKILFLIVLFNSSVDMKFSMLQYGVQNYRWPQSLINYIPLVSQSSKLIGIAIFQLYTNKMCYRSYAMITILFNVFLKIVSFIFLYYSETYVSPFLFLLNIIVQNISIKILALPILLLCIEKAPLNLESTIINIYIFCFNLSNLISKRYFIWNIIMHMSKNVFIILLLSFLTTCASLLYYCNISLDSLNTISLSHLYLNDKDAYIDIKLNKSQKKNYFDTNLLFKNKQEKVKSSKKIVRFREESMKIEKYKDDEKKNKTNLFKFSSDNNSDSDQWLIIDNFKGNVRKKYADRSPLNISNMML</sequence>
<evidence type="ECO:0000313" key="2">
    <source>
        <dbReference type="Proteomes" id="UP001056978"/>
    </source>
</evidence>
<gene>
    <name evidence="1" type="ORF">MKS88_001610</name>
</gene>
<keyword evidence="2" id="KW-1185">Reference proteome</keyword>
<proteinExistence type="predicted"/>
<comment type="caution">
    <text evidence="1">The sequence shown here is derived from an EMBL/GenBank/DDBJ whole genome shotgun (WGS) entry which is preliminary data.</text>
</comment>
<accession>A0ACB9YDH6</accession>
<dbReference type="Proteomes" id="UP001056978">
    <property type="component" value="Chromosome 6"/>
</dbReference>
<name>A0ACB9YDH6_PLABR</name>